<evidence type="ECO:0000256" key="4">
    <source>
        <dbReference type="ARBA" id="ARBA00023186"/>
    </source>
</evidence>
<evidence type="ECO:0000256" key="3">
    <source>
        <dbReference type="ARBA" id="ARBA00022840"/>
    </source>
</evidence>
<dbReference type="InterPro" id="IPR027410">
    <property type="entry name" value="TCP-1-like_intermed_sf"/>
</dbReference>
<dbReference type="InterPro" id="IPR027409">
    <property type="entry name" value="GroEL-like_apical_dom_sf"/>
</dbReference>
<evidence type="ECO:0000256" key="2">
    <source>
        <dbReference type="ARBA" id="ARBA00022741"/>
    </source>
</evidence>
<evidence type="ECO:0000256" key="5">
    <source>
        <dbReference type="RuleBase" id="RU004187"/>
    </source>
</evidence>
<dbReference type="InterPro" id="IPR027413">
    <property type="entry name" value="GROEL-like_equatorial_sf"/>
</dbReference>
<dbReference type="AlphaFoldDB" id="A0A7S2RB64"/>
<keyword evidence="2 5" id="KW-0547">Nucleotide-binding</keyword>
<dbReference type="PANTHER" id="PTHR14667">
    <property type="entry name" value="BARDET-BIEDL SYNDROME 10 PROTEIN"/>
    <property type="match status" value="1"/>
</dbReference>
<accession>A0A7S2RB64</accession>
<dbReference type="EMBL" id="HBHK01002701">
    <property type="protein sequence ID" value="CAD9666117.1"/>
    <property type="molecule type" value="Transcribed_RNA"/>
</dbReference>
<gene>
    <name evidence="6" type="ORF">QSP1433_LOCUS1598</name>
    <name evidence="7" type="ORF">QSP1433_LOCUS1599</name>
</gene>
<dbReference type="EMBL" id="HBHK01002700">
    <property type="protein sequence ID" value="CAD9666114.1"/>
    <property type="molecule type" value="Transcribed_RNA"/>
</dbReference>
<protein>
    <submittedName>
        <fullName evidence="6">Uncharacterized protein</fullName>
    </submittedName>
</protein>
<dbReference type="Gene3D" id="3.30.260.10">
    <property type="entry name" value="TCP-1-like chaperonin intermediate domain"/>
    <property type="match status" value="1"/>
</dbReference>
<dbReference type="InterPro" id="IPR002423">
    <property type="entry name" value="Cpn60/GroEL/TCP-1"/>
</dbReference>
<keyword evidence="3 5" id="KW-0067">ATP-binding</keyword>
<dbReference type="InterPro" id="IPR017998">
    <property type="entry name" value="Chaperone_TCP-1"/>
</dbReference>
<dbReference type="Gene3D" id="1.10.560.10">
    <property type="entry name" value="GroEL-like equatorial domain"/>
    <property type="match status" value="1"/>
</dbReference>
<dbReference type="GO" id="GO:0005524">
    <property type="term" value="F:ATP binding"/>
    <property type="evidence" value="ECO:0007669"/>
    <property type="project" value="UniProtKB-KW"/>
</dbReference>
<dbReference type="SUPFAM" id="SSF52029">
    <property type="entry name" value="GroEL apical domain-like"/>
    <property type="match status" value="1"/>
</dbReference>
<keyword evidence="4 5" id="KW-0143">Chaperone</keyword>
<proteinExistence type="inferred from homology"/>
<evidence type="ECO:0000256" key="1">
    <source>
        <dbReference type="ARBA" id="ARBA00008020"/>
    </source>
</evidence>
<dbReference type="InterPro" id="IPR042619">
    <property type="entry name" value="BBS10"/>
</dbReference>
<dbReference type="GO" id="GO:0051131">
    <property type="term" value="P:chaperone-mediated protein complex assembly"/>
    <property type="evidence" value="ECO:0007669"/>
    <property type="project" value="InterPro"/>
</dbReference>
<comment type="similarity">
    <text evidence="1 5">Belongs to the TCP-1 chaperonin family.</text>
</comment>
<dbReference type="SUPFAM" id="SSF48592">
    <property type="entry name" value="GroEL equatorial domain-like"/>
    <property type="match status" value="1"/>
</dbReference>
<organism evidence="6">
    <name type="scientific">Mucochytrium quahogii</name>
    <dbReference type="NCBI Taxonomy" id="96639"/>
    <lineage>
        <taxon>Eukaryota</taxon>
        <taxon>Sar</taxon>
        <taxon>Stramenopiles</taxon>
        <taxon>Bigyra</taxon>
        <taxon>Labyrinthulomycetes</taxon>
        <taxon>Thraustochytrida</taxon>
        <taxon>Thraustochytriidae</taxon>
        <taxon>Mucochytrium</taxon>
    </lineage>
</organism>
<feature type="non-terminal residue" evidence="6">
    <location>
        <position position="516"/>
    </location>
</feature>
<name>A0A7S2RB64_9STRA</name>
<dbReference type="GO" id="GO:0140662">
    <property type="term" value="F:ATP-dependent protein folding chaperone"/>
    <property type="evidence" value="ECO:0007669"/>
    <property type="project" value="InterPro"/>
</dbReference>
<evidence type="ECO:0000313" key="6">
    <source>
        <dbReference type="EMBL" id="CAD9666114.1"/>
    </source>
</evidence>
<reference evidence="6" key="1">
    <citation type="submission" date="2021-01" db="EMBL/GenBank/DDBJ databases">
        <authorList>
            <person name="Corre E."/>
            <person name="Pelletier E."/>
            <person name="Niang G."/>
            <person name="Scheremetjew M."/>
            <person name="Finn R."/>
            <person name="Kale V."/>
            <person name="Holt S."/>
            <person name="Cochrane G."/>
            <person name="Meng A."/>
            <person name="Brown T."/>
            <person name="Cohen L."/>
        </authorList>
    </citation>
    <scope>NUCLEOTIDE SEQUENCE</scope>
    <source>
        <strain evidence="6">NY070348D</strain>
    </source>
</reference>
<evidence type="ECO:0000313" key="7">
    <source>
        <dbReference type="EMBL" id="CAD9666117.1"/>
    </source>
</evidence>
<dbReference type="PRINTS" id="PR00304">
    <property type="entry name" value="TCOMPLEXTCP1"/>
</dbReference>
<dbReference type="Gene3D" id="3.50.7.10">
    <property type="entry name" value="GroEL"/>
    <property type="match status" value="1"/>
</dbReference>
<sequence length="516" mass="56244">MTQQAFVKRSSEVCGLLESCCSTSFGPLGLDQLVVSSLNTLVVTKSGWAVLSGLSSSQRCGITRYLLRELEVFDKTHGDGTSGLCIMLSRALRHVSEHDTSPKYMILIARELGRIRRVLLPSITRLVGDELGVLGKNSLLEKMLVVAKSTLQGQFTPPVERELARLVVNWVDNTIKANQRGTSLKMLVHALQRGFNERAICFASPGVTGGTVLGVDQIIISRPSLSRIRPQGSSLNLVRMSTVRFIVMRCSINPVVHETSQKVVTSSSEEFTHAIRFTSERIEQILVYIRDVMKVNVLLSTEELPDGALDICLRLGMLAVQSIPRREATDICVLARTTSIDSISELYSSAQSQVIGRCAEAKEIQLGRRALGFHLVGIAPREVAVSASAVVCSQCIIRGPSDGLCKQYKDALGRVFRLLSLWTSDGVGVLVPVGGVAELRFSEHFRERLSKCTANVVHKLALETLCAGLLGVIDSLGSVGSAGAEPLVLKERQVYHLLRVLEQMLLVDDVLVVKCG</sequence>
<dbReference type="PANTHER" id="PTHR14667:SF2">
    <property type="entry name" value="BARDET-BIEDL SYNDROME 10 PROTEIN"/>
    <property type="match status" value="1"/>
</dbReference>
<dbReference type="Pfam" id="PF00118">
    <property type="entry name" value="Cpn60_TCP1"/>
    <property type="match status" value="1"/>
</dbReference>